<gene>
    <name evidence="20" type="ORF">AAG570_011095</name>
</gene>
<keyword evidence="16" id="KW-0539">Nucleus</keyword>
<evidence type="ECO:0000256" key="5">
    <source>
        <dbReference type="ARBA" id="ARBA00017893"/>
    </source>
</evidence>
<evidence type="ECO:0000256" key="1">
    <source>
        <dbReference type="ARBA" id="ARBA00001947"/>
    </source>
</evidence>
<comment type="catalytic activity">
    <reaction evidence="18">
        <text>ATP + H2O = ADP + phosphate + H(+)</text>
        <dbReference type="Rhea" id="RHEA:13065"/>
        <dbReference type="ChEBI" id="CHEBI:15377"/>
        <dbReference type="ChEBI" id="CHEBI:15378"/>
        <dbReference type="ChEBI" id="CHEBI:30616"/>
        <dbReference type="ChEBI" id="CHEBI:43474"/>
        <dbReference type="ChEBI" id="CHEBI:456216"/>
    </reaction>
</comment>
<dbReference type="InterPro" id="IPR027417">
    <property type="entry name" value="P-loop_NTPase"/>
</dbReference>
<comment type="cofactor">
    <cofactor evidence="1">
        <name>Zn(2+)</name>
        <dbReference type="ChEBI" id="CHEBI:29105"/>
    </cofactor>
</comment>
<comment type="similarity">
    <text evidence="4">Belongs to the SMC family. RAD50 subfamily.</text>
</comment>
<accession>A0ABD0YJK7</accession>
<keyword evidence="14" id="KW-0175">Coiled coil</keyword>
<dbReference type="Gene3D" id="3.40.50.300">
    <property type="entry name" value="P-loop containing nucleotide triphosphate hydrolases"/>
    <property type="match status" value="1"/>
</dbReference>
<keyword evidence="13" id="KW-0460">Magnesium</keyword>
<keyword evidence="17" id="KW-0469">Meiosis</keyword>
<evidence type="ECO:0000256" key="6">
    <source>
        <dbReference type="ARBA" id="ARBA00022454"/>
    </source>
</evidence>
<keyword evidence="12" id="KW-0067">ATP-binding</keyword>
<evidence type="ECO:0000259" key="19">
    <source>
        <dbReference type="Pfam" id="PF13304"/>
    </source>
</evidence>
<dbReference type="GO" id="GO:0051321">
    <property type="term" value="P:meiotic cell cycle"/>
    <property type="evidence" value="ECO:0007669"/>
    <property type="project" value="UniProtKB-KW"/>
</dbReference>
<evidence type="ECO:0000256" key="17">
    <source>
        <dbReference type="ARBA" id="ARBA00023254"/>
    </source>
</evidence>
<dbReference type="GO" id="GO:0030870">
    <property type="term" value="C:Mre11 complex"/>
    <property type="evidence" value="ECO:0007669"/>
    <property type="project" value="UniProtKB-ARBA"/>
</dbReference>
<feature type="domain" description="ATPase AAA-type core" evidence="19">
    <location>
        <begin position="17"/>
        <end position="148"/>
    </location>
</feature>
<keyword evidence="7" id="KW-0479">Metal-binding</keyword>
<keyword evidence="8" id="KW-0547">Nucleotide-binding</keyword>
<keyword evidence="21" id="KW-1185">Reference proteome</keyword>
<evidence type="ECO:0000256" key="12">
    <source>
        <dbReference type="ARBA" id="ARBA00022840"/>
    </source>
</evidence>
<name>A0ABD0YJK7_9HEMI</name>
<organism evidence="20 21">
    <name type="scientific">Ranatra chinensis</name>
    <dbReference type="NCBI Taxonomy" id="642074"/>
    <lineage>
        <taxon>Eukaryota</taxon>
        <taxon>Metazoa</taxon>
        <taxon>Ecdysozoa</taxon>
        <taxon>Arthropoda</taxon>
        <taxon>Hexapoda</taxon>
        <taxon>Insecta</taxon>
        <taxon>Pterygota</taxon>
        <taxon>Neoptera</taxon>
        <taxon>Paraneoptera</taxon>
        <taxon>Hemiptera</taxon>
        <taxon>Heteroptera</taxon>
        <taxon>Panheteroptera</taxon>
        <taxon>Nepomorpha</taxon>
        <taxon>Nepidae</taxon>
        <taxon>Ranatrinae</taxon>
        <taxon>Ranatra</taxon>
    </lineage>
</organism>
<keyword evidence="9" id="KW-0227">DNA damage</keyword>
<evidence type="ECO:0000256" key="2">
    <source>
        <dbReference type="ARBA" id="ARBA00004123"/>
    </source>
</evidence>
<dbReference type="Pfam" id="PF13304">
    <property type="entry name" value="AAA_21"/>
    <property type="match status" value="1"/>
</dbReference>
<evidence type="ECO:0000256" key="15">
    <source>
        <dbReference type="ARBA" id="ARBA00023204"/>
    </source>
</evidence>
<dbReference type="GO" id="GO:0046872">
    <property type="term" value="F:metal ion binding"/>
    <property type="evidence" value="ECO:0007669"/>
    <property type="project" value="UniProtKB-KW"/>
</dbReference>
<evidence type="ECO:0000313" key="21">
    <source>
        <dbReference type="Proteomes" id="UP001558652"/>
    </source>
</evidence>
<evidence type="ECO:0000256" key="9">
    <source>
        <dbReference type="ARBA" id="ARBA00022763"/>
    </source>
</evidence>
<protein>
    <recommendedName>
        <fullName evidence="5">DNA repair protein RAD50</fullName>
    </recommendedName>
</protein>
<keyword evidence="11" id="KW-0862">Zinc</keyword>
<proteinExistence type="inferred from homology"/>
<dbReference type="FunFam" id="3.40.50.300:FF:000593">
    <property type="entry name" value="DNA repair protein RAD50"/>
    <property type="match status" value="1"/>
</dbReference>
<evidence type="ECO:0000256" key="4">
    <source>
        <dbReference type="ARBA" id="ARBA00009439"/>
    </source>
</evidence>
<dbReference type="EMBL" id="JBFDAA010000006">
    <property type="protein sequence ID" value="KAL1131478.1"/>
    <property type="molecule type" value="Genomic_DNA"/>
</dbReference>
<keyword evidence="6" id="KW-0158">Chromosome</keyword>
<evidence type="ECO:0000256" key="8">
    <source>
        <dbReference type="ARBA" id="ARBA00022741"/>
    </source>
</evidence>
<comment type="caution">
    <text evidence="20">The sequence shown here is derived from an EMBL/GenBank/DDBJ whole genome shotgun (WGS) entry which is preliminary data.</text>
</comment>
<evidence type="ECO:0000256" key="16">
    <source>
        <dbReference type="ARBA" id="ARBA00023242"/>
    </source>
</evidence>
<comment type="subcellular location">
    <subcellularLocation>
        <location evidence="3">Chromosome</location>
    </subcellularLocation>
    <subcellularLocation>
        <location evidence="2">Nucleus</location>
    </subcellularLocation>
</comment>
<reference evidence="20 21" key="1">
    <citation type="submission" date="2024-07" db="EMBL/GenBank/DDBJ databases">
        <title>Chromosome-level genome assembly of the water stick insect Ranatra chinensis (Heteroptera: Nepidae).</title>
        <authorList>
            <person name="Liu X."/>
        </authorList>
    </citation>
    <scope>NUCLEOTIDE SEQUENCE [LARGE SCALE GENOMIC DNA]</scope>
    <source>
        <strain evidence="20">Cailab_2021Rc</strain>
        <tissue evidence="20">Muscle</tissue>
    </source>
</reference>
<dbReference type="AlphaFoldDB" id="A0ABD0YJK7"/>
<dbReference type="GO" id="GO:0006302">
    <property type="term" value="P:double-strand break repair"/>
    <property type="evidence" value="ECO:0007669"/>
    <property type="project" value="UniProtKB-ARBA"/>
</dbReference>
<keyword evidence="10" id="KW-0378">Hydrolase</keyword>
<evidence type="ECO:0000256" key="10">
    <source>
        <dbReference type="ARBA" id="ARBA00022801"/>
    </source>
</evidence>
<evidence type="ECO:0000256" key="18">
    <source>
        <dbReference type="ARBA" id="ARBA00049360"/>
    </source>
</evidence>
<dbReference type="GO" id="GO:0005524">
    <property type="term" value="F:ATP binding"/>
    <property type="evidence" value="ECO:0007669"/>
    <property type="project" value="UniProtKB-KW"/>
</dbReference>
<dbReference type="GO" id="GO:0005694">
    <property type="term" value="C:chromosome"/>
    <property type="evidence" value="ECO:0007669"/>
    <property type="project" value="UniProtKB-SubCell"/>
</dbReference>
<dbReference type="GO" id="GO:0000722">
    <property type="term" value="P:telomere maintenance via recombination"/>
    <property type="evidence" value="ECO:0007669"/>
    <property type="project" value="UniProtKB-ARBA"/>
</dbReference>
<dbReference type="Proteomes" id="UP001558652">
    <property type="component" value="Unassembled WGS sequence"/>
</dbReference>
<evidence type="ECO:0000256" key="11">
    <source>
        <dbReference type="ARBA" id="ARBA00022833"/>
    </source>
</evidence>
<evidence type="ECO:0000256" key="7">
    <source>
        <dbReference type="ARBA" id="ARBA00022723"/>
    </source>
</evidence>
<evidence type="ECO:0000313" key="20">
    <source>
        <dbReference type="EMBL" id="KAL1131478.1"/>
    </source>
</evidence>
<dbReference type="GO" id="GO:0016787">
    <property type="term" value="F:hydrolase activity"/>
    <property type="evidence" value="ECO:0007669"/>
    <property type="project" value="UniProtKB-KW"/>
</dbReference>
<dbReference type="PANTHER" id="PTHR18867">
    <property type="entry name" value="RAD50"/>
    <property type="match status" value="1"/>
</dbReference>
<evidence type="ECO:0000256" key="13">
    <source>
        <dbReference type="ARBA" id="ARBA00022842"/>
    </source>
</evidence>
<dbReference type="InterPro" id="IPR003959">
    <property type="entry name" value="ATPase_AAA_core"/>
</dbReference>
<dbReference type="SUPFAM" id="SSF52540">
    <property type="entry name" value="P-loop containing nucleoside triphosphate hydrolases"/>
    <property type="match status" value="1"/>
</dbReference>
<sequence>MEWSLMNFHQERMKNINDIIDDLWRQIYRGNDIDTIKIIADNIDGGSGGEKRRTYNYRVVQVRKDVELELRGRCSAGQKVLACLIIRMALAETFSSNCGVLALDEPTTNLDEKNIESLSYVLTQIVTKRMQQKNFQLILITHDNNFLNMLTRLDEINHYYEVKRNEL</sequence>
<evidence type="ECO:0000256" key="14">
    <source>
        <dbReference type="ARBA" id="ARBA00023054"/>
    </source>
</evidence>
<dbReference type="PANTHER" id="PTHR18867:SF12">
    <property type="entry name" value="DNA REPAIR PROTEIN RAD50"/>
    <property type="match status" value="1"/>
</dbReference>
<evidence type="ECO:0000256" key="3">
    <source>
        <dbReference type="ARBA" id="ARBA00004286"/>
    </source>
</evidence>
<keyword evidence="15" id="KW-0234">DNA repair</keyword>